<proteinExistence type="predicted"/>
<dbReference type="Proteomes" id="UP001172680">
    <property type="component" value="Unassembled WGS sequence"/>
</dbReference>
<reference evidence="1" key="1">
    <citation type="submission" date="2022-10" db="EMBL/GenBank/DDBJ databases">
        <title>Culturing micro-colonial fungi from biological soil crusts in the Mojave desert and describing Neophaeococcomyces mojavensis, and introducing the new genera and species Taxawa tesnikishii.</title>
        <authorList>
            <person name="Kurbessoian T."/>
            <person name="Stajich J.E."/>
        </authorList>
    </citation>
    <scope>NUCLEOTIDE SEQUENCE</scope>
    <source>
        <strain evidence="1">JES_115</strain>
    </source>
</reference>
<evidence type="ECO:0000313" key="1">
    <source>
        <dbReference type="EMBL" id="KAJ9634376.1"/>
    </source>
</evidence>
<comment type="caution">
    <text evidence="1">The sequence shown here is derived from an EMBL/GenBank/DDBJ whole genome shotgun (WGS) entry which is preliminary data.</text>
</comment>
<name>A0ACC2YGM6_9PEZI</name>
<accession>A0ACC2YGM6</accession>
<gene>
    <name evidence="1" type="ORF">H2199_009034</name>
</gene>
<organism evidence="1 2">
    <name type="scientific">Coniosporium tulheliwenetii</name>
    <dbReference type="NCBI Taxonomy" id="3383036"/>
    <lineage>
        <taxon>Eukaryota</taxon>
        <taxon>Fungi</taxon>
        <taxon>Dikarya</taxon>
        <taxon>Ascomycota</taxon>
        <taxon>Pezizomycotina</taxon>
        <taxon>Dothideomycetes</taxon>
        <taxon>Dothideomycetes incertae sedis</taxon>
        <taxon>Coniosporium</taxon>
    </lineage>
</organism>
<sequence>MPSFFKYLVLLALATSAALATPQGNSQCAHFCQDYYQKCGFKNVGQCVSNAAHNGFECECCPSGKKWCDNKCCDIKNDNNHCGGCGQKCDGGRKCKDGKCECPDGKKWCDNKCCDIKNDNNHCGGCGQKCNGGKKCDKGECK</sequence>
<evidence type="ECO:0000313" key="2">
    <source>
        <dbReference type="Proteomes" id="UP001172680"/>
    </source>
</evidence>
<keyword evidence="2" id="KW-1185">Reference proteome</keyword>
<dbReference type="EMBL" id="JAPDRP010000033">
    <property type="protein sequence ID" value="KAJ9634376.1"/>
    <property type="molecule type" value="Genomic_DNA"/>
</dbReference>
<protein>
    <submittedName>
        <fullName evidence="1">Uncharacterized protein</fullName>
    </submittedName>
</protein>